<reference evidence="1" key="1">
    <citation type="journal article" date="2016" name="Genome Announc.">
        <title>Draft genomes of two strains of Paenibacillus glucanolyticus with capability to degrade lignocellulose.</title>
        <authorList>
            <person name="Mathews S.L."/>
            <person name="Pawlak J."/>
            <person name="Grunden A.M."/>
        </authorList>
    </citation>
    <scope>NUCLEOTIDE SEQUENCE [LARGE SCALE GENOMIC DNA]</scope>
    <source>
        <strain evidence="1">SLM1</strain>
    </source>
</reference>
<evidence type="ECO:0000313" key="2">
    <source>
        <dbReference type="Proteomes" id="UP000076796"/>
    </source>
</evidence>
<dbReference type="RefSeq" id="WP_063478647.1">
    <property type="nucleotide sequence ID" value="NZ_CP147845.1"/>
</dbReference>
<dbReference type="OrthoDB" id="86327at2"/>
<organism evidence="1 2">
    <name type="scientific">Paenibacillus glucanolyticus</name>
    <dbReference type="NCBI Taxonomy" id="59843"/>
    <lineage>
        <taxon>Bacteria</taxon>
        <taxon>Bacillati</taxon>
        <taxon>Bacillota</taxon>
        <taxon>Bacilli</taxon>
        <taxon>Bacillales</taxon>
        <taxon>Paenibacillaceae</taxon>
        <taxon>Paenibacillus</taxon>
    </lineage>
</organism>
<evidence type="ECO:0000313" key="1">
    <source>
        <dbReference type="EMBL" id="KZS47072.1"/>
    </source>
</evidence>
<keyword evidence="2" id="KW-1185">Reference proteome</keyword>
<proteinExistence type="predicted"/>
<protein>
    <submittedName>
        <fullName evidence="1">Uncharacterized protein</fullName>
    </submittedName>
</protein>
<sequence length="241" mass="28718">MKTFFIKETALSQLKHNLLHNAEWYQKDKPWLSEYFGHDTWVAPSRVPLREDINLKMPVSSRENFDVENAAHIYTALQDLTPAQAVEEGFWAYLTHITCWQYMKERWPPERTIFSAKDPYDRFFIKNKPETRNGIARLWWFGYLTYDENRKDRFELTKYLVSRQDLAHNVLERSLSWNPNVTRGVINVIAEMERKGKPIYNRKIYRPLLEHLNNIGGVTLLDTLDTEEVEKILVKRIKQIS</sequence>
<comment type="caution">
    <text evidence="1">The sequence shown here is derived from an EMBL/GenBank/DDBJ whole genome shotgun (WGS) entry which is preliminary data.</text>
</comment>
<dbReference type="Pfam" id="PF19866">
    <property type="entry name" value="DUF6339"/>
    <property type="match status" value="1"/>
</dbReference>
<dbReference type="Proteomes" id="UP000076796">
    <property type="component" value="Unassembled WGS sequence"/>
</dbReference>
<name>A0A163K9F2_9BACL</name>
<gene>
    <name evidence="1" type="ORF">AWU65_14625</name>
</gene>
<accession>A0A163K9F2</accession>
<dbReference type="AlphaFoldDB" id="A0A163K9F2"/>
<dbReference type="InterPro" id="IPR045920">
    <property type="entry name" value="DUF6339"/>
</dbReference>
<dbReference type="GeneID" id="97557546"/>
<dbReference type="EMBL" id="LWMH01000001">
    <property type="protein sequence ID" value="KZS47072.1"/>
    <property type="molecule type" value="Genomic_DNA"/>
</dbReference>